<dbReference type="GO" id="GO:0005777">
    <property type="term" value="C:peroxisome"/>
    <property type="evidence" value="ECO:0007669"/>
    <property type="project" value="InterPro"/>
</dbReference>
<name>A0A1J3K3B2_NOCCA</name>
<dbReference type="InterPro" id="IPR024768">
    <property type="entry name" value="Marf1"/>
</dbReference>
<feature type="domain" description="NYN" evidence="1">
    <location>
        <begin position="9"/>
        <end position="133"/>
    </location>
</feature>
<dbReference type="CDD" id="cd10910">
    <property type="entry name" value="PIN_limkain_b1_N_like"/>
    <property type="match status" value="1"/>
</dbReference>
<protein>
    <recommendedName>
        <fullName evidence="1">NYN domain-containing protein</fullName>
    </recommendedName>
</protein>
<proteinExistence type="predicted"/>
<reference evidence="2" key="1">
    <citation type="submission" date="2016-07" db="EMBL/GenBank/DDBJ databases">
        <title>De novo transcriptome assembly of four accessions of the metal hyperaccumulator plant Noccaea caerulescens.</title>
        <authorList>
            <person name="Blande D."/>
            <person name="Halimaa P."/>
            <person name="Tervahauta A.I."/>
            <person name="Aarts M.G."/>
            <person name="Karenlampi S.O."/>
        </authorList>
    </citation>
    <scope>NUCLEOTIDE SEQUENCE</scope>
</reference>
<dbReference type="PANTHER" id="PTHR14379:SF45">
    <property type="entry name" value="NYN DOMAIN-CONTAINING PROTEIN"/>
    <property type="match status" value="1"/>
</dbReference>
<organism evidence="2">
    <name type="scientific">Noccaea caerulescens</name>
    <name type="common">Alpine penny-cress</name>
    <name type="synonym">Thlaspi caerulescens</name>
    <dbReference type="NCBI Taxonomy" id="107243"/>
    <lineage>
        <taxon>Eukaryota</taxon>
        <taxon>Viridiplantae</taxon>
        <taxon>Streptophyta</taxon>
        <taxon>Embryophyta</taxon>
        <taxon>Tracheophyta</taxon>
        <taxon>Spermatophyta</taxon>
        <taxon>Magnoliopsida</taxon>
        <taxon>eudicotyledons</taxon>
        <taxon>Gunneridae</taxon>
        <taxon>Pentapetalae</taxon>
        <taxon>rosids</taxon>
        <taxon>malvids</taxon>
        <taxon>Brassicales</taxon>
        <taxon>Brassicaceae</taxon>
        <taxon>Coluteocarpeae</taxon>
        <taxon>Noccaea</taxon>
    </lineage>
</organism>
<dbReference type="InterPro" id="IPR021139">
    <property type="entry name" value="NYN"/>
</dbReference>
<dbReference type="Pfam" id="PF01936">
    <property type="entry name" value="NYN"/>
    <property type="match status" value="1"/>
</dbReference>
<dbReference type="PANTHER" id="PTHR14379">
    <property type="entry name" value="LIMKAIN B LKAP"/>
    <property type="match status" value="1"/>
</dbReference>
<dbReference type="GO" id="GO:0010468">
    <property type="term" value="P:regulation of gene expression"/>
    <property type="evidence" value="ECO:0007669"/>
    <property type="project" value="InterPro"/>
</dbReference>
<evidence type="ECO:0000259" key="1">
    <source>
        <dbReference type="Pfam" id="PF01936"/>
    </source>
</evidence>
<dbReference type="AlphaFoldDB" id="A0A1J3K3B2"/>
<dbReference type="EMBL" id="GEVM01006759">
    <property type="protein sequence ID" value="JAU99179.1"/>
    <property type="molecule type" value="Transcribed_RNA"/>
</dbReference>
<evidence type="ECO:0000313" key="2">
    <source>
        <dbReference type="EMBL" id="JAU99179.1"/>
    </source>
</evidence>
<gene>
    <name evidence="2" type="ORF">MP_TR24796_c0_g1_i1_g.71777</name>
</gene>
<dbReference type="GO" id="GO:0004540">
    <property type="term" value="F:RNA nuclease activity"/>
    <property type="evidence" value="ECO:0007669"/>
    <property type="project" value="InterPro"/>
</dbReference>
<sequence>MPKDYTVGKTSVFWDVVDFPVPEGRGIREIVESALRRKGYKGEVSITVYGDKDPFSPEETAKGRFTFVERIKKYWRLNKMLVDIGWWSMETPEPHYNPANVVVVAKNIKEDTEFVYFLSDLNGSNFNVLLVVPDDCEPEELPLPTVNLAWYWKSFVQGGEPMPRTELKALKARGKPRLVL</sequence>
<accession>A0A1J3K3B2</accession>